<evidence type="ECO:0000256" key="1">
    <source>
        <dbReference type="SAM" id="MobiDB-lite"/>
    </source>
</evidence>
<evidence type="ECO:0000313" key="2">
    <source>
        <dbReference type="EMBL" id="KFM75024.1"/>
    </source>
</evidence>
<proteinExistence type="predicted"/>
<feature type="compositionally biased region" description="Basic and acidic residues" evidence="1">
    <location>
        <begin position="96"/>
        <end position="108"/>
    </location>
</feature>
<reference evidence="2 3" key="1">
    <citation type="submission" date="2013-11" db="EMBL/GenBank/DDBJ databases">
        <title>Genome sequencing of Stegodyphus mimosarum.</title>
        <authorList>
            <person name="Bechsgaard J."/>
        </authorList>
    </citation>
    <scope>NUCLEOTIDE SEQUENCE [LARGE SCALE GENOMIC DNA]</scope>
</reference>
<feature type="non-terminal residue" evidence="2">
    <location>
        <position position="165"/>
    </location>
</feature>
<feature type="region of interest" description="Disordered" evidence="1">
    <location>
        <begin position="39"/>
        <end position="117"/>
    </location>
</feature>
<sequence>MWIKSTNTTTETIYLFLKIFYRKQQTQVKGPQQLRVFCQEQKGKESRMVQPERKKRRHDEPRGINKRNGSQHKTGISQRERKTKQDPIQDLLTGEWGRKGNSDIRGHECSCQGRRTRRQRKFHNGNSKLKRNIPKIRENLKKNCMVVPRLSSVKFKLSQDIDCKG</sequence>
<dbReference type="Proteomes" id="UP000054359">
    <property type="component" value="Unassembled WGS sequence"/>
</dbReference>
<feature type="compositionally biased region" description="Polar residues" evidence="1">
    <location>
        <begin position="67"/>
        <end position="77"/>
    </location>
</feature>
<gene>
    <name evidence="2" type="ORF">X975_16726</name>
</gene>
<organism evidence="2 3">
    <name type="scientific">Stegodyphus mimosarum</name>
    <name type="common">African social velvet spider</name>
    <dbReference type="NCBI Taxonomy" id="407821"/>
    <lineage>
        <taxon>Eukaryota</taxon>
        <taxon>Metazoa</taxon>
        <taxon>Ecdysozoa</taxon>
        <taxon>Arthropoda</taxon>
        <taxon>Chelicerata</taxon>
        <taxon>Arachnida</taxon>
        <taxon>Araneae</taxon>
        <taxon>Araneomorphae</taxon>
        <taxon>Entelegynae</taxon>
        <taxon>Eresoidea</taxon>
        <taxon>Eresidae</taxon>
        <taxon>Stegodyphus</taxon>
    </lineage>
</organism>
<keyword evidence="3" id="KW-1185">Reference proteome</keyword>
<accession>A0A087UCD5</accession>
<name>A0A087UCD5_STEMI</name>
<evidence type="ECO:0000313" key="3">
    <source>
        <dbReference type="Proteomes" id="UP000054359"/>
    </source>
</evidence>
<dbReference type="EMBL" id="KK119194">
    <property type="protein sequence ID" value="KFM75024.1"/>
    <property type="molecule type" value="Genomic_DNA"/>
</dbReference>
<protein>
    <submittedName>
        <fullName evidence="2">Uncharacterized protein</fullName>
    </submittedName>
</protein>
<feature type="compositionally biased region" description="Basic and acidic residues" evidence="1">
    <location>
        <begin position="41"/>
        <end position="63"/>
    </location>
</feature>
<dbReference type="AlphaFoldDB" id="A0A087UCD5"/>
<feature type="compositionally biased region" description="Basic and acidic residues" evidence="1">
    <location>
        <begin position="78"/>
        <end position="87"/>
    </location>
</feature>